<evidence type="ECO:0000256" key="4">
    <source>
        <dbReference type="ARBA" id="ARBA00023163"/>
    </source>
</evidence>
<protein>
    <submittedName>
        <fullName evidence="8">Transcription factor bHLH113</fullName>
    </submittedName>
</protein>
<gene>
    <name evidence="8" type="ORF">G2W53_003065</name>
</gene>
<evidence type="ECO:0000259" key="7">
    <source>
        <dbReference type="PROSITE" id="PS50888"/>
    </source>
</evidence>
<dbReference type="PANTHER" id="PTHR16223">
    <property type="entry name" value="TRANSCRIPTION FACTOR BHLH83-RELATED"/>
    <property type="match status" value="1"/>
</dbReference>
<dbReference type="Proteomes" id="UP000634136">
    <property type="component" value="Unassembled WGS sequence"/>
</dbReference>
<dbReference type="AlphaFoldDB" id="A0A835CIX2"/>
<dbReference type="GO" id="GO:0000981">
    <property type="term" value="F:DNA-binding transcription factor activity, RNA polymerase II-specific"/>
    <property type="evidence" value="ECO:0007669"/>
    <property type="project" value="TreeGrafter"/>
</dbReference>
<evidence type="ECO:0000256" key="2">
    <source>
        <dbReference type="ARBA" id="ARBA00023015"/>
    </source>
</evidence>
<dbReference type="GO" id="GO:0046983">
    <property type="term" value="F:protein dimerization activity"/>
    <property type="evidence" value="ECO:0007669"/>
    <property type="project" value="InterPro"/>
</dbReference>
<evidence type="ECO:0000256" key="1">
    <source>
        <dbReference type="ARBA" id="ARBA00004123"/>
    </source>
</evidence>
<reference evidence="8" key="1">
    <citation type="submission" date="2020-09" db="EMBL/GenBank/DDBJ databases">
        <title>Genome-Enabled Discovery of Anthraquinone Biosynthesis in Senna tora.</title>
        <authorList>
            <person name="Kang S.-H."/>
            <person name="Pandey R.P."/>
            <person name="Lee C.-M."/>
            <person name="Sim J.-S."/>
            <person name="Jeong J.-T."/>
            <person name="Choi B.-S."/>
            <person name="Jung M."/>
            <person name="Ginzburg D."/>
            <person name="Zhao K."/>
            <person name="Won S.Y."/>
            <person name="Oh T.-J."/>
            <person name="Yu Y."/>
            <person name="Kim N.-H."/>
            <person name="Lee O.R."/>
            <person name="Lee T.-H."/>
            <person name="Bashyal P."/>
            <person name="Kim T.-S."/>
            <person name="Lee W.-H."/>
            <person name="Kawkins C."/>
            <person name="Kim C.-K."/>
            <person name="Kim J.S."/>
            <person name="Ahn B.O."/>
            <person name="Rhee S.Y."/>
            <person name="Sohng J.K."/>
        </authorList>
    </citation>
    <scope>NUCLEOTIDE SEQUENCE</scope>
    <source>
        <tissue evidence="8">Leaf</tissue>
    </source>
</reference>
<comment type="subcellular location">
    <subcellularLocation>
        <location evidence="1">Nucleus</location>
    </subcellularLocation>
</comment>
<feature type="compositionally biased region" description="Low complexity" evidence="6">
    <location>
        <begin position="155"/>
        <end position="179"/>
    </location>
</feature>
<dbReference type="PANTHER" id="PTHR16223:SF335">
    <property type="entry name" value="TRANSCRIPTION FACTOR BHLH113"/>
    <property type="match status" value="1"/>
</dbReference>
<proteinExistence type="predicted"/>
<organism evidence="8 9">
    <name type="scientific">Senna tora</name>
    <dbReference type="NCBI Taxonomy" id="362788"/>
    <lineage>
        <taxon>Eukaryota</taxon>
        <taxon>Viridiplantae</taxon>
        <taxon>Streptophyta</taxon>
        <taxon>Embryophyta</taxon>
        <taxon>Tracheophyta</taxon>
        <taxon>Spermatophyta</taxon>
        <taxon>Magnoliopsida</taxon>
        <taxon>eudicotyledons</taxon>
        <taxon>Gunneridae</taxon>
        <taxon>Pentapetalae</taxon>
        <taxon>rosids</taxon>
        <taxon>fabids</taxon>
        <taxon>Fabales</taxon>
        <taxon>Fabaceae</taxon>
        <taxon>Caesalpinioideae</taxon>
        <taxon>Cassia clade</taxon>
        <taxon>Senna</taxon>
    </lineage>
</organism>
<dbReference type="OrthoDB" id="1075457at2759"/>
<comment type="caution">
    <text evidence="8">The sequence shown here is derived from an EMBL/GenBank/DDBJ whole genome shotgun (WGS) entry which is preliminary data.</text>
</comment>
<keyword evidence="9" id="KW-1185">Reference proteome</keyword>
<keyword evidence="4" id="KW-0804">Transcription</keyword>
<keyword evidence="3" id="KW-0238">DNA-binding</keyword>
<feature type="region of interest" description="Disordered" evidence="6">
    <location>
        <begin position="152"/>
        <end position="228"/>
    </location>
</feature>
<dbReference type="GO" id="GO:0005634">
    <property type="term" value="C:nucleus"/>
    <property type="evidence" value="ECO:0007669"/>
    <property type="project" value="UniProtKB-SubCell"/>
</dbReference>
<dbReference type="SUPFAM" id="SSF47459">
    <property type="entry name" value="HLH, helix-loop-helix DNA-binding domain"/>
    <property type="match status" value="1"/>
</dbReference>
<accession>A0A835CIX2</accession>
<evidence type="ECO:0000313" key="8">
    <source>
        <dbReference type="EMBL" id="KAF7840767.1"/>
    </source>
</evidence>
<dbReference type="InterPro" id="IPR011598">
    <property type="entry name" value="bHLH_dom"/>
</dbReference>
<dbReference type="InterPro" id="IPR036638">
    <property type="entry name" value="HLH_DNA-bd_sf"/>
</dbReference>
<keyword evidence="5" id="KW-0539">Nucleus</keyword>
<dbReference type="InterPro" id="IPR045843">
    <property type="entry name" value="IND-like"/>
</dbReference>
<evidence type="ECO:0000256" key="3">
    <source>
        <dbReference type="ARBA" id="ARBA00023125"/>
    </source>
</evidence>
<evidence type="ECO:0000256" key="5">
    <source>
        <dbReference type="ARBA" id="ARBA00023242"/>
    </source>
</evidence>
<dbReference type="GO" id="GO:0000978">
    <property type="term" value="F:RNA polymerase II cis-regulatory region sequence-specific DNA binding"/>
    <property type="evidence" value="ECO:0007669"/>
    <property type="project" value="TreeGrafter"/>
</dbReference>
<keyword evidence="2" id="KW-0805">Transcription regulation</keyword>
<feature type="domain" description="BHLH" evidence="7">
    <location>
        <begin position="214"/>
        <end position="263"/>
    </location>
</feature>
<evidence type="ECO:0000256" key="6">
    <source>
        <dbReference type="SAM" id="MobiDB-lite"/>
    </source>
</evidence>
<dbReference type="PROSITE" id="PS50888">
    <property type="entry name" value="BHLH"/>
    <property type="match status" value="1"/>
</dbReference>
<name>A0A835CIX2_9FABA</name>
<evidence type="ECO:0000313" key="9">
    <source>
        <dbReference type="Proteomes" id="UP000634136"/>
    </source>
</evidence>
<dbReference type="CDD" id="cd11393">
    <property type="entry name" value="bHLH_AtbHLH_like"/>
    <property type="match status" value="1"/>
</dbReference>
<dbReference type="EMBL" id="JAAIUW010000002">
    <property type="protein sequence ID" value="KAF7840767.1"/>
    <property type="molecule type" value="Genomic_DNA"/>
</dbReference>
<dbReference type="FunFam" id="4.10.280.10:FF:000123">
    <property type="entry name" value="Transcription factor bHLH113"/>
    <property type="match status" value="1"/>
</dbReference>
<dbReference type="InterPro" id="IPR045239">
    <property type="entry name" value="bHLH95_bHLH"/>
</dbReference>
<sequence>MIRGMAVRKGRRSGGACVGWRNHGFLGAGGGFDHRSRKPKPSSENPHSPLSLYSLYSNRTVSLLFPAFTCNEELEGDHPTTSFSQLLFGDNDDVLDHSALLPSSLFSNIGNGNGSNPYTSKMLCFGDHHNDVVFDEAEQEILLSHTTTNAPLLTSSESSSASNSSSNNNTNNNNVFSSFSHKKRNGSGLEPLKSTGAVVAAASGGRRQSKKTKADNPGSTSGHAKKKEKLGERIAALQQLVSPFGKTDTASVLHEAMGYIRFLHDQVQVLCSPYLQRLPSSSFHHHHHLPGDAEEDKRDLRSRGLCLIPVESTVHVASSNGADFWSPAMATHTTTKY</sequence>